<dbReference type="Proteomes" id="UP001501490">
    <property type="component" value="Unassembled WGS sequence"/>
</dbReference>
<comment type="caution">
    <text evidence="2">The sequence shown here is derived from an EMBL/GenBank/DDBJ whole genome shotgun (WGS) entry which is preliminary data.</text>
</comment>
<reference evidence="3" key="1">
    <citation type="journal article" date="2019" name="Int. J. Syst. Evol. Microbiol.">
        <title>The Global Catalogue of Microorganisms (GCM) 10K type strain sequencing project: providing services to taxonomists for standard genome sequencing and annotation.</title>
        <authorList>
            <consortium name="The Broad Institute Genomics Platform"/>
            <consortium name="The Broad Institute Genome Sequencing Center for Infectious Disease"/>
            <person name="Wu L."/>
            <person name="Ma J."/>
        </authorList>
    </citation>
    <scope>NUCLEOTIDE SEQUENCE [LARGE SCALE GENOMIC DNA]</scope>
    <source>
        <strain evidence="3">JCM 16929</strain>
    </source>
</reference>
<name>A0ABP7ACJ3_9ACTN</name>
<sequence>MELPLNHHHAERPINAPPTAPSLPPGRLGGGSPTTMPPLGPATPCTEAFRKTERRGLCTGAAEPAFMVADRTPTLPRTDAATPEVHRGHDNDPPGLAAERR</sequence>
<keyword evidence="3" id="KW-1185">Reference proteome</keyword>
<organism evidence="2 3">
    <name type="scientific">Microlunatus ginsengisoli</name>
    <dbReference type="NCBI Taxonomy" id="363863"/>
    <lineage>
        <taxon>Bacteria</taxon>
        <taxon>Bacillati</taxon>
        <taxon>Actinomycetota</taxon>
        <taxon>Actinomycetes</taxon>
        <taxon>Propionibacteriales</taxon>
        <taxon>Propionibacteriaceae</taxon>
        <taxon>Microlunatus</taxon>
    </lineage>
</organism>
<feature type="compositionally biased region" description="Pro residues" evidence="1">
    <location>
        <begin position="15"/>
        <end position="24"/>
    </location>
</feature>
<evidence type="ECO:0000313" key="2">
    <source>
        <dbReference type="EMBL" id="GAA3629208.1"/>
    </source>
</evidence>
<feature type="compositionally biased region" description="Basic and acidic residues" evidence="1">
    <location>
        <begin position="84"/>
        <end position="101"/>
    </location>
</feature>
<feature type="compositionally biased region" description="Basic residues" evidence="1">
    <location>
        <begin position="1"/>
        <end position="10"/>
    </location>
</feature>
<accession>A0ABP7ACJ3</accession>
<dbReference type="EMBL" id="BAABAB010000024">
    <property type="protein sequence ID" value="GAA3629208.1"/>
    <property type="molecule type" value="Genomic_DNA"/>
</dbReference>
<gene>
    <name evidence="2" type="ORF">GCM10022236_34400</name>
</gene>
<proteinExistence type="predicted"/>
<protein>
    <submittedName>
        <fullName evidence="2">Uncharacterized protein</fullName>
    </submittedName>
</protein>
<feature type="region of interest" description="Disordered" evidence="1">
    <location>
        <begin position="1"/>
        <end position="46"/>
    </location>
</feature>
<evidence type="ECO:0000313" key="3">
    <source>
        <dbReference type="Proteomes" id="UP001501490"/>
    </source>
</evidence>
<evidence type="ECO:0000256" key="1">
    <source>
        <dbReference type="SAM" id="MobiDB-lite"/>
    </source>
</evidence>
<feature type="region of interest" description="Disordered" evidence="1">
    <location>
        <begin position="62"/>
        <end position="101"/>
    </location>
</feature>